<evidence type="ECO:0000313" key="1">
    <source>
        <dbReference type="EMBL" id="AGE95559.1"/>
    </source>
</evidence>
<dbReference type="SMART" id="SM00320">
    <property type="entry name" value="WD40"/>
    <property type="match status" value="5"/>
</dbReference>
<dbReference type="EMBL" id="KC513608">
    <property type="protein sequence ID" value="AGE95559.1"/>
    <property type="molecule type" value="Genomic_DNA"/>
</dbReference>
<dbReference type="SUPFAM" id="SSF50978">
    <property type="entry name" value="WD40 repeat-like"/>
    <property type="match status" value="1"/>
</dbReference>
<gene>
    <name evidence="1" type="ORF">ECU02_0640</name>
</gene>
<protein>
    <submittedName>
        <fullName evidence="1">Transcriptional repressor for RNA polymerase II</fullName>
    </submittedName>
</protein>
<dbReference type="InterPro" id="IPR001680">
    <property type="entry name" value="WD40_rpt"/>
</dbReference>
<dbReference type="VEuPathDB" id="MicrosporidiaDB:AEWD_020610"/>
<proteinExistence type="predicted"/>
<dbReference type="VEuPathDB" id="MicrosporidiaDB:M970_020590"/>
<name>M1JJF2_ENCCN</name>
<dbReference type="VEuPathDB" id="MicrosporidiaDB:AEWQ_020580"/>
<dbReference type="VEuPathDB" id="MicrosporidiaDB:ECU02_0640"/>
<dbReference type="OMA" id="QEHILMD"/>
<dbReference type="InterPro" id="IPR036322">
    <property type="entry name" value="WD40_repeat_dom_sf"/>
</dbReference>
<dbReference type="Gene3D" id="2.130.10.10">
    <property type="entry name" value="YVTN repeat-like/Quinoprotein amine dehydrogenase"/>
    <property type="match status" value="2"/>
</dbReference>
<reference evidence="1" key="1">
    <citation type="journal article" date="2013" name="Eukaryot. Cell">
        <title>Extremely Reduced Levels of Heterozygosity in the Vertebrate Pathogen Encephalitozoon cuniculi.</title>
        <authorList>
            <person name="Selman M."/>
            <person name="Sak B."/>
            <person name="Kvac M."/>
            <person name="Farinelli L."/>
            <person name="Weiss L.M."/>
            <person name="Corradi N."/>
        </authorList>
    </citation>
    <scope>NUCLEOTIDE SEQUENCE</scope>
</reference>
<dbReference type="InterPro" id="IPR015943">
    <property type="entry name" value="WD40/YVTN_repeat-like_dom_sf"/>
</dbReference>
<dbReference type="VEuPathDB" id="MicrosporidiaDB:AEWR_020590"/>
<dbReference type="AlphaFoldDB" id="M1JJF2"/>
<organism evidence="1">
    <name type="scientific">Encephalitozoon cuniculi</name>
    <name type="common">Microsporidian parasite</name>
    <dbReference type="NCBI Taxonomy" id="6035"/>
    <lineage>
        <taxon>Eukaryota</taxon>
        <taxon>Fungi</taxon>
        <taxon>Fungi incertae sedis</taxon>
        <taxon>Microsporidia</taxon>
        <taxon>Unikaryonidae</taxon>
        <taxon>Encephalitozoon</taxon>
    </lineage>
</organism>
<sequence>MFQPGIEAYLDAIKQQYNTIAAENRSLRQENIRLVEANSQYARKIQYYTSILGRQKRMAVDSGSSFVRTPKCLKRGSDWYTDGDMLCMLSVRDKIVMPGRITNAVVSSCGKFVAFGCGYRVFAVIERTIWFLNSSSERMERYEEGMFEGETQEYRICPMDFTPDSLHLYAADGKGAVRIWSMDSKAQEGILKSSDPIALKIVKNLVFTIGWDKTISIYDENGQVITLNSGEEFGGPMVVSPDGGFIYAVVNRNKILVLDVKAEMTYLTNTNEDRILAMAVSDEHMTISAGGYGRNVDLYRIKAEKPSCRLQDTIEQKGTVFSLGFVGRHLLVGQPDGIMIWDLEEKRSMRVQTHESNVIGISTCKDCFTTVDNNGVLRVWKYRPVE</sequence>
<accession>M1JJF2</accession>